<keyword evidence="5" id="KW-0227">DNA damage</keyword>
<keyword evidence="6" id="KW-0378">Hydrolase</keyword>
<dbReference type="OrthoDB" id="5290748at2"/>
<keyword evidence="9" id="KW-0234">DNA repair</keyword>
<evidence type="ECO:0000256" key="8">
    <source>
        <dbReference type="ARBA" id="ARBA00023014"/>
    </source>
</evidence>
<accession>A0A2S0MCB2</accession>
<keyword evidence="4" id="KW-0479">Metal-binding</keyword>
<comment type="similarity">
    <text evidence="1">Belongs to the uracil-DNA glycosylase (UDG) superfamily. Type 4 (UDGa) family.</text>
</comment>
<dbReference type="NCBIfam" id="TIGR03915">
    <property type="entry name" value="SAM_7_link_chp"/>
    <property type="match status" value="1"/>
</dbReference>
<gene>
    <name evidence="11" type="ORF">C6570_03275</name>
</gene>
<sequence length="515" mass="56441">MPRYLVELDPENPGPTLTALHTLLLAGVAADDVQWRALDSVQAELFSATPALADADDHGAAPPNDDHVDPAAGRITPAPPVLHAPVRYPPDWAAAGLPPAFHALARLVAMHSDADRFTVLHRMAQRTQADPRHWHDTLAPEHARLQALARQVRREIHKVHAFVRFRPVDTPTGVRHVAWFEPEHAVMRAAAPFFVKRFAAMDWSILTPRLSLHWDRQRLRHEAGAAHADAPSADAGEALWLAYYASIFNPARVNPAAMAREMPRRYWAALPEARLISQLVREAPERSARMQASASRNLRRLPMAAVPPIQRAPPTPQARLQDLARRARHCTDCPLGPKATQTVWGEGPVGATLMLVGEQPGDQEDLAGQPFVGPAGQLLRRAIAQLRWPVQALYFTNAVKHFRFELRGKRRLHKTPGQREAAACSQWLEAEIAAVAPQAIVALGSTAASSLLGRSVRVGDCAGQWLHRSDGLAVWVVHHPAAVLRRAESGAPDMAAWVRALAGAWPEAATFDAPD</sequence>
<evidence type="ECO:0000256" key="3">
    <source>
        <dbReference type="ARBA" id="ARBA00022485"/>
    </source>
</evidence>
<dbReference type="Proteomes" id="UP000239709">
    <property type="component" value="Chromosome"/>
</dbReference>
<dbReference type="InterPro" id="IPR005273">
    <property type="entry name" value="Ura-DNA_glyco_family4"/>
</dbReference>
<dbReference type="SUPFAM" id="SSF52141">
    <property type="entry name" value="Uracil-DNA glycosylase-like"/>
    <property type="match status" value="1"/>
</dbReference>
<organism evidence="11 12">
    <name type="scientific">Ottowia oryzae</name>
    <dbReference type="NCBI Taxonomy" id="2109914"/>
    <lineage>
        <taxon>Bacteria</taxon>
        <taxon>Pseudomonadati</taxon>
        <taxon>Pseudomonadota</taxon>
        <taxon>Betaproteobacteria</taxon>
        <taxon>Burkholderiales</taxon>
        <taxon>Comamonadaceae</taxon>
        <taxon>Ottowia</taxon>
    </lineage>
</organism>
<dbReference type="Pfam" id="PF13566">
    <property type="entry name" value="DUF4130"/>
    <property type="match status" value="1"/>
</dbReference>
<keyword evidence="7" id="KW-0408">Iron</keyword>
<keyword evidence="12" id="KW-1185">Reference proteome</keyword>
<dbReference type="KEGG" id="otk:C6570_03275"/>
<reference evidence="11 12" key="1">
    <citation type="submission" date="2018-03" db="EMBL/GenBank/DDBJ databases">
        <title>Genome sequencing of Ottowia sp.</title>
        <authorList>
            <person name="Kim S.-J."/>
            <person name="Heo J."/>
            <person name="Kwon S.-W."/>
        </authorList>
    </citation>
    <scope>NUCLEOTIDE SEQUENCE [LARGE SCALE GENOMIC DNA]</scope>
    <source>
        <strain evidence="11 12">KADR8-3</strain>
    </source>
</reference>
<evidence type="ECO:0000259" key="10">
    <source>
        <dbReference type="SMART" id="SM00986"/>
    </source>
</evidence>
<evidence type="ECO:0000313" key="11">
    <source>
        <dbReference type="EMBL" id="AVO33383.1"/>
    </source>
</evidence>
<evidence type="ECO:0000256" key="2">
    <source>
        <dbReference type="ARBA" id="ARBA00019403"/>
    </source>
</evidence>
<feature type="domain" description="Uracil-DNA glycosylase-like" evidence="10">
    <location>
        <begin position="344"/>
        <end position="501"/>
    </location>
</feature>
<keyword evidence="3" id="KW-0004">4Fe-4S</keyword>
<evidence type="ECO:0000256" key="1">
    <source>
        <dbReference type="ARBA" id="ARBA00006521"/>
    </source>
</evidence>
<evidence type="ECO:0000256" key="9">
    <source>
        <dbReference type="ARBA" id="ARBA00023204"/>
    </source>
</evidence>
<dbReference type="InterPro" id="IPR025404">
    <property type="entry name" value="DUF4130"/>
</dbReference>
<dbReference type="InterPro" id="IPR036895">
    <property type="entry name" value="Uracil-DNA_glycosylase-like_sf"/>
</dbReference>
<dbReference type="AlphaFoldDB" id="A0A2S0MCB2"/>
<dbReference type="SMART" id="SM00987">
    <property type="entry name" value="UreE_C"/>
    <property type="match status" value="1"/>
</dbReference>
<evidence type="ECO:0000256" key="7">
    <source>
        <dbReference type="ARBA" id="ARBA00023004"/>
    </source>
</evidence>
<dbReference type="GO" id="GO:0006281">
    <property type="term" value="P:DNA repair"/>
    <property type="evidence" value="ECO:0007669"/>
    <property type="project" value="UniProtKB-KW"/>
</dbReference>
<evidence type="ECO:0000256" key="5">
    <source>
        <dbReference type="ARBA" id="ARBA00022763"/>
    </source>
</evidence>
<protein>
    <recommendedName>
        <fullName evidence="2">Type-4 uracil-DNA glycosylase</fullName>
    </recommendedName>
</protein>
<dbReference type="SMART" id="SM00986">
    <property type="entry name" value="UDG"/>
    <property type="match status" value="1"/>
</dbReference>
<evidence type="ECO:0000256" key="6">
    <source>
        <dbReference type="ARBA" id="ARBA00022801"/>
    </source>
</evidence>
<dbReference type="Pfam" id="PF03167">
    <property type="entry name" value="UDG"/>
    <property type="match status" value="1"/>
</dbReference>
<dbReference type="InterPro" id="IPR023875">
    <property type="entry name" value="DNA_repair_put"/>
</dbReference>
<evidence type="ECO:0000313" key="12">
    <source>
        <dbReference type="Proteomes" id="UP000239709"/>
    </source>
</evidence>
<dbReference type="PANTHER" id="PTHR33693">
    <property type="entry name" value="TYPE-5 URACIL-DNA GLYCOSYLASE"/>
    <property type="match status" value="1"/>
</dbReference>
<dbReference type="NCBIfam" id="TIGR03914">
    <property type="entry name" value="UDG_fam_dom"/>
    <property type="match status" value="1"/>
</dbReference>
<dbReference type="EMBL" id="CP027666">
    <property type="protein sequence ID" value="AVO33383.1"/>
    <property type="molecule type" value="Genomic_DNA"/>
</dbReference>
<dbReference type="PANTHER" id="PTHR33693:SF9">
    <property type="entry name" value="TYPE-4 URACIL-DNA GLYCOSYLASE"/>
    <property type="match status" value="1"/>
</dbReference>
<evidence type="ECO:0000256" key="4">
    <source>
        <dbReference type="ARBA" id="ARBA00022723"/>
    </source>
</evidence>
<name>A0A2S0MCB2_9BURK</name>
<keyword evidence="8" id="KW-0411">Iron-sulfur</keyword>
<dbReference type="GO" id="GO:0051539">
    <property type="term" value="F:4 iron, 4 sulfur cluster binding"/>
    <property type="evidence" value="ECO:0007669"/>
    <property type="project" value="UniProtKB-KW"/>
</dbReference>
<dbReference type="RefSeq" id="WP_106701946.1">
    <property type="nucleotide sequence ID" value="NZ_CP027666.1"/>
</dbReference>
<dbReference type="GO" id="GO:0097506">
    <property type="term" value="F:deaminated base DNA N-glycosylase activity"/>
    <property type="evidence" value="ECO:0007669"/>
    <property type="project" value="UniProtKB-ARBA"/>
</dbReference>
<dbReference type="GO" id="GO:0046872">
    <property type="term" value="F:metal ion binding"/>
    <property type="evidence" value="ECO:0007669"/>
    <property type="project" value="UniProtKB-KW"/>
</dbReference>
<proteinExistence type="inferred from homology"/>
<dbReference type="InterPro" id="IPR005122">
    <property type="entry name" value="Uracil-DNA_glycosylase-like"/>
</dbReference>
<dbReference type="InterPro" id="IPR051536">
    <property type="entry name" value="UDG_Type-4/5"/>
</dbReference>
<dbReference type="Gene3D" id="3.40.470.10">
    <property type="entry name" value="Uracil-DNA glycosylase-like domain"/>
    <property type="match status" value="1"/>
</dbReference>
<dbReference type="CDD" id="cd10030">
    <property type="entry name" value="UDG-F4_TTUDGA_SPO1dp_like"/>
    <property type="match status" value="1"/>
</dbReference>